<evidence type="ECO:0000256" key="8">
    <source>
        <dbReference type="SAM" id="MobiDB-lite"/>
    </source>
</evidence>
<keyword evidence="5" id="KW-0560">Oxidoreductase</keyword>
<keyword evidence="6" id="KW-0408">Iron</keyword>
<dbReference type="InterPro" id="IPR048327">
    <property type="entry name" value="Dyp_perox_N"/>
</dbReference>
<protein>
    <submittedName>
        <fullName evidence="10">Dyp-type peroxidase domain-containing protein</fullName>
    </submittedName>
</protein>
<dbReference type="PROSITE" id="PS51318">
    <property type="entry name" value="TAT"/>
    <property type="match status" value="1"/>
</dbReference>
<comment type="caution">
    <text evidence="10">The sequence shown here is derived from an EMBL/GenBank/DDBJ whole genome shotgun (WGS) entry which is preliminary data.</text>
</comment>
<feature type="compositionally biased region" description="Low complexity" evidence="8">
    <location>
        <begin position="8"/>
        <end position="17"/>
    </location>
</feature>
<sequence>MTGEEPRGGATATPARPTTEDATEDAARAQARRGPSRRRLLAGLGLAGAAVAGAGVDRAATAVAASSGGAAARGVVTFEGTHQAGITTPVQGHLHLAALDVVGGGREELADLLQRWTAAARALTAGRPVGEGGAVGGDPLAPPADTGEALDSGAARLTVTVGVGPSLFDDRFGLADRRPAALADLPAFAGDALEPGRCGGDLVVQACADDPQVAVHAVRTLVRTAAGNTVLHRAQLGL</sequence>
<evidence type="ECO:0000256" key="6">
    <source>
        <dbReference type="ARBA" id="ARBA00023004"/>
    </source>
</evidence>
<dbReference type="RefSeq" id="WP_339573927.1">
    <property type="nucleotide sequence ID" value="NZ_JBBIAA010000003.1"/>
</dbReference>
<dbReference type="Proteomes" id="UP001387100">
    <property type="component" value="Unassembled WGS sequence"/>
</dbReference>
<evidence type="ECO:0000256" key="2">
    <source>
        <dbReference type="ARBA" id="ARBA00022559"/>
    </source>
</evidence>
<dbReference type="PROSITE" id="PS51404">
    <property type="entry name" value="DYP_PEROXIDASE"/>
    <property type="match status" value="1"/>
</dbReference>
<dbReference type="EMBL" id="JBBIAA010000003">
    <property type="protein sequence ID" value="MEJ5944541.1"/>
    <property type="molecule type" value="Genomic_DNA"/>
</dbReference>
<dbReference type="InterPro" id="IPR006311">
    <property type="entry name" value="TAT_signal"/>
</dbReference>
<organism evidence="10 11">
    <name type="scientific">Pseudokineococcus basanitobsidens</name>
    <dbReference type="NCBI Taxonomy" id="1926649"/>
    <lineage>
        <taxon>Bacteria</taxon>
        <taxon>Bacillati</taxon>
        <taxon>Actinomycetota</taxon>
        <taxon>Actinomycetes</taxon>
        <taxon>Kineosporiales</taxon>
        <taxon>Kineosporiaceae</taxon>
        <taxon>Pseudokineococcus</taxon>
    </lineage>
</organism>
<evidence type="ECO:0000313" key="10">
    <source>
        <dbReference type="EMBL" id="MEJ5944541.1"/>
    </source>
</evidence>
<dbReference type="PANTHER" id="PTHR30521">
    <property type="entry name" value="DEFERROCHELATASE/PEROXIDASE"/>
    <property type="match status" value="1"/>
</dbReference>
<evidence type="ECO:0000256" key="7">
    <source>
        <dbReference type="ARBA" id="ARBA00025737"/>
    </source>
</evidence>
<evidence type="ECO:0000256" key="1">
    <source>
        <dbReference type="ARBA" id="ARBA00001970"/>
    </source>
</evidence>
<comment type="similarity">
    <text evidence="7">Belongs to the DyP-type peroxidase family.</text>
</comment>
<keyword evidence="4" id="KW-0479">Metal-binding</keyword>
<evidence type="ECO:0000256" key="3">
    <source>
        <dbReference type="ARBA" id="ARBA00022617"/>
    </source>
</evidence>
<dbReference type="InterPro" id="IPR006314">
    <property type="entry name" value="Dyp_peroxidase"/>
</dbReference>
<feature type="domain" description="Dyp-type peroxidase N-terminal" evidence="9">
    <location>
        <begin position="83"/>
        <end position="237"/>
    </location>
</feature>
<proteinExistence type="inferred from homology"/>
<evidence type="ECO:0000259" key="9">
    <source>
        <dbReference type="Pfam" id="PF04261"/>
    </source>
</evidence>
<comment type="cofactor">
    <cofactor evidence="1">
        <name>heme b</name>
        <dbReference type="ChEBI" id="CHEBI:60344"/>
    </cofactor>
</comment>
<dbReference type="PANTHER" id="PTHR30521:SF4">
    <property type="entry name" value="DEFERROCHELATASE"/>
    <property type="match status" value="1"/>
</dbReference>
<evidence type="ECO:0000256" key="4">
    <source>
        <dbReference type="ARBA" id="ARBA00022723"/>
    </source>
</evidence>
<keyword evidence="3" id="KW-0349">Heme</keyword>
<dbReference type="Pfam" id="PF04261">
    <property type="entry name" value="Dyp_perox_N"/>
    <property type="match status" value="1"/>
</dbReference>
<evidence type="ECO:0000256" key="5">
    <source>
        <dbReference type="ARBA" id="ARBA00023002"/>
    </source>
</evidence>
<dbReference type="InterPro" id="IPR011008">
    <property type="entry name" value="Dimeric_a/b-barrel"/>
</dbReference>
<feature type="region of interest" description="Disordered" evidence="8">
    <location>
        <begin position="1"/>
        <end position="35"/>
    </location>
</feature>
<evidence type="ECO:0000313" key="11">
    <source>
        <dbReference type="Proteomes" id="UP001387100"/>
    </source>
</evidence>
<reference evidence="10 11" key="1">
    <citation type="journal article" date="2017" name="Int. J. Syst. Evol. Microbiol.">
        <title>Pseudokineococcus basanitobsidens sp. nov., isolated from volcanic rock.</title>
        <authorList>
            <person name="Lee D.W."/>
            <person name="Park M.Y."/>
            <person name="Kim J.J."/>
            <person name="Kim B.S."/>
        </authorList>
    </citation>
    <scope>NUCLEOTIDE SEQUENCE [LARGE SCALE GENOMIC DNA]</scope>
    <source>
        <strain evidence="10 11">DSM 103726</strain>
    </source>
</reference>
<accession>A0ABU8RHI4</accession>
<keyword evidence="2 10" id="KW-0575">Peroxidase</keyword>
<feature type="non-terminal residue" evidence="10">
    <location>
        <position position="238"/>
    </location>
</feature>
<keyword evidence="11" id="KW-1185">Reference proteome</keyword>
<dbReference type="GO" id="GO:0004601">
    <property type="term" value="F:peroxidase activity"/>
    <property type="evidence" value="ECO:0007669"/>
    <property type="project" value="UniProtKB-KW"/>
</dbReference>
<dbReference type="SUPFAM" id="SSF54909">
    <property type="entry name" value="Dimeric alpha+beta barrel"/>
    <property type="match status" value="1"/>
</dbReference>
<name>A0ABU8RHI4_9ACTN</name>
<gene>
    <name evidence="10" type="ORF">WDZ17_04435</name>
</gene>